<accession>A0AA40SVD7</accession>
<dbReference type="InterPro" id="IPR010985">
    <property type="entry name" value="Ribbon_hlx_hlx"/>
</dbReference>
<evidence type="ECO:0000313" key="3">
    <source>
        <dbReference type="Proteomes" id="UP001165986"/>
    </source>
</evidence>
<dbReference type="RefSeq" id="WP_191757231.1">
    <property type="nucleotide sequence ID" value="NZ_VJXY01000007.1"/>
</dbReference>
<organism evidence="2 3">
    <name type="scientific">Komarekiella delphini-convector SJRDD-AB1</name>
    <dbReference type="NCBI Taxonomy" id="2593771"/>
    <lineage>
        <taxon>Bacteria</taxon>
        <taxon>Bacillati</taxon>
        <taxon>Cyanobacteriota</taxon>
        <taxon>Cyanophyceae</taxon>
        <taxon>Nostocales</taxon>
        <taxon>Nostocaceae</taxon>
        <taxon>Komarekiella</taxon>
        <taxon>Komarekiella delphini-convector</taxon>
    </lineage>
</organism>
<comment type="caution">
    <text evidence="2">The sequence shown here is derived from an EMBL/GenBank/DDBJ whole genome shotgun (WGS) entry which is preliminary data.</text>
</comment>
<keyword evidence="3" id="KW-1185">Reference proteome</keyword>
<dbReference type="InterPro" id="IPR002145">
    <property type="entry name" value="CopG"/>
</dbReference>
<dbReference type="Pfam" id="PF01402">
    <property type="entry name" value="RHH_1"/>
    <property type="match status" value="1"/>
</dbReference>
<evidence type="ECO:0000259" key="1">
    <source>
        <dbReference type="Pfam" id="PF01402"/>
    </source>
</evidence>
<evidence type="ECO:0000313" key="2">
    <source>
        <dbReference type="EMBL" id="MBD6615986.1"/>
    </source>
</evidence>
<gene>
    <name evidence="2" type="ORF">FNW02_09125</name>
</gene>
<proteinExistence type="predicted"/>
<dbReference type="EMBL" id="VJXY01000007">
    <property type="protein sequence ID" value="MBD6615986.1"/>
    <property type="molecule type" value="Genomic_DNA"/>
</dbReference>
<reference evidence="2" key="1">
    <citation type="submission" date="2019-07" db="EMBL/GenBank/DDBJ databases">
        <title>Toxilogical consequences of a new and cryptic species of cyanobacteria (Komarekiella delphini-convector) recovered from the epidermis of a bottlenose dolphin and 1500 ft. in the air.</title>
        <authorList>
            <person name="Brown A.O."/>
            <person name="Dvorak P."/>
            <person name="Villanueva C.D."/>
            <person name="Foss A.J."/>
            <person name="Garvey A.D."/>
            <person name="Gibson Q.A."/>
            <person name="Johansen J.R."/>
            <person name="Casamatta D.A."/>
        </authorList>
    </citation>
    <scope>NUCLEOTIDE SEQUENCE</scope>
    <source>
        <strain evidence="2">SJRDD-AB1</strain>
    </source>
</reference>
<dbReference type="Proteomes" id="UP001165986">
    <property type="component" value="Unassembled WGS sequence"/>
</dbReference>
<feature type="domain" description="Ribbon-helix-helix protein CopG" evidence="1">
    <location>
        <begin position="6"/>
        <end position="40"/>
    </location>
</feature>
<sequence length="62" mass="7268">MTKADKRLDFRLPEQELKILEAYCSATHRSKTDVLRELIRGLKRKIPKSQVLSSKSSNQDYF</sequence>
<name>A0AA40SVD7_9NOST</name>
<dbReference type="SUPFAM" id="SSF47598">
    <property type="entry name" value="Ribbon-helix-helix"/>
    <property type="match status" value="1"/>
</dbReference>
<protein>
    <submittedName>
        <fullName evidence="2">Ribbon-helix-helix protein, CopG family</fullName>
    </submittedName>
</protein>
<dbReference type="GO" id="GO:0006355">
    <property type="term" value="P:regulation of DNA-templated transcription"/>
    <property type="evidence" value="ECO:0007669"/>
    <property type="project" value="InterPro"/>
</dbReference>
<dbReference type="AlphaFoldDB" id="A0AA40SVD7"/>